<organism evidence="3 4">
    <name type="scientific">Shewanella hanedai</name>
    <name type="common">Alteromonas hanedai</name>
    <dbReference type="NCBI Taxonomy" id="25"/>
    <lineage>
        <taxon>Bacteria</taxon>
        <taxon>Pseudomonadati</taxon>
        <taxon>Pseudomonadota</taxon>
        <taxon>Gammaproteobacteria</taxon>
        <taxon>Alteromonadales</taxon>
        <taxon>Shewanellaceae</taxon>
        <taxon>Shewanella</taxon>
    </lineage>
</organism>
<dbReference type="Pfam" id="PF13620">
    <property type="entry name" value="CarboxypepD_reg"/>
    <property type="match status" value="1"/>
</dbReference>
<name>A0A553JPI4_SHEHA</name>
<dbReference type="SMART" id="SM00854">
    <property type="entry name" value="PGA_cap"/>
    <property type="match status" value="1"/>
</dbReference>
<keyword evidence="4" id="KW-1185">Reference proteome</keyword>
<dbReference type="AlphaFoldDB" id="A0A553JPI4"/>
<dbReference type="InterPro" id="IPR029052">
    <property type="entry name" value="Metallo-depent_PP-like"/>
</dbReference>
<evidence type="ECO:0000259" key="2">
    <source>
        <dbReference type="SMART" id="SM00854"/>
    </source>
</evidence>
<dbReference type="InterPro" id="IPR052169">
    <property type="entry name" value="CW_Biosynth-Accessory"/>
</dbReference>
<comment type="caution">
    <text evidence="3">The sequence shown here is derived from an EMBL/GenBank/DDBJ whole genome shotgun (WGS) entry which is preliminary data.</text>
</comment>
<dbReference type="OrthoDB" id="9810718at2"/>
<dbReference type="Proteomes" id="UP000318126">
    <property type="component" value="Unassembled WGS sequence"/>
</dbReference>
<sequence length="717" mass="79820">MLTITTIALSIHMSITSTHIKITWLIFSLFIALFSLPVRSDTTVQGQVLDDASRPIKGAVVEVLVIGLTKSSSRSVTTDADGRFTIKLSESLVQLTFDAQGFYSSVHSFSLSELQQNSDSIPAIILTEKKAGRVMLAFGGDVMMGRRFFKPYFDDAELLHDESLLDDSRQVVAQMKPYMSLADLAAVNLETQIANETPKKKAKKSVVFFSQPALLSALTWAGIDYVTLGNNHTYDYLESGLDSTLKHLLQSQLGYSGAGKTSNDALKAHRETINGQPFSMLGYVGWEGGAKVGQAATADHGGAAYGSLENIVSTVMRETKASRHTVVQYHGSLEYKNEPTGVTEQRLKSAIDAGASLAIAHHPHVAQGLELYQNRLIAYSMGNFIFDQNFNSTQLSFILYVWLDEGQFHRAEMVPIYLKGYKPTPAVGLQRHYVMKRLSELSAKRNTYVSASGGHGVIESDNKKTLKSKYSKTVKPSGKDELFSLASSHWGDRLTGVVMKDEQLQYRIGVNLINGSDFEHYADFDTRDRTWLIDAKSHRLNLGESQKKNELSSNTSLELTVDNRAWLGMKHFRRVYNASSPMTVQTRVNTVKPVTLNFYWQGRKTRQKLFDAFENSEKQLIQSINVSGKGDWQTITADFNSPRIGYKSYRVLVEIIPKAQGHQAQDSIIAFDDFSLIEWQSAYSRNTEPNGFHFGETQASVIGFNKAPSEPVVVQFN</sequence>
<dbReference type="Pfam" id="PF09587">
    <property type="entry name" value="PGA_cap"/>
    <property type="match status" value="1"/>
</dbReference>
<evidence type="ECO:0000256" key="1">
    <source>
        <dbReference type="ARBA" id="ARBA00005662"/>
    </source>
</evidence>
<accession>A0A553JPI4</accession>
<evidence type="ECO:0000313" key="4">
    <source>
        <dbReference type="Proteomes" id="UP000318126"/>
    </source>
</evidence>
<dbReference type="PANTHER" id="PTHR33393">
    <property type="entry name" value="POLYGLUTAMINE SYNTHESIS ACCESSORY PROTEIN RV0574C-RELATED"/>
    <property type="match status" value="1"/>
</dbReference>
<comment type="similarity">
    <text evidence="1">Belongs to the CapA family.</text>
</comment>
<protein>
    <recommendedName>
        <fullName evidence="2">Capsule synthesis protein CapA domain-containing protein</fullName>
    </recommendedName>
</protein>
<dbReference type="EMBL" id="VKGK01000011">
    <property type="protein sequence ID" value="TRY14311.1"/>
    <property type="molecule type" value="Genomic_DNA"/>
</dbReference>
<dbReference type="Gene3D" id="2.60.40.1120">
    <property type="entry name" value="Carboxypeptidase-like, regulatory domain"/>
    <property type="match status" value="1"/>
</dbReference>
<dbReference type="InterPro" id="IPR008969">
    <property type="entry name" value="CarboxyPept-like_regulatory"/>
</dbReference>
<dbReference type="SUPFAM" id="SSF56300">
    <property type="entry name" value="Metallo-dependent phosphatases"/>
    <property type="match status" value="1"/>
</dbReference>
<evidence type="ECO:0000313" key="3">
    <source>
        <dbReference type="EMBL" id="TRY14311.1"/>
    </source>
</evidence>
<dbReference type="InterPro" id="IPR019079">
    <property type="entry name" value="Capsule_synth_CapA"/>
</dbReference>
<dbReference type="PANTHER" id="PTHR33393:SF13">
    <property type="entry name" value="PGA BIOSYNTHESIS PROTEIN CAPA"/>
    <property type="match status" value="1"/>
</dbReference>
<reference evidence="4" key="1">
    <citation type="submission" date="2019-07" db="EMBL/GenBank/DDBJ databases">
        <title>Shewanella sp. YLB-08 draft genomic sequence.</title>
        <authorList>
            <person name="Yu L."/>
        </authorList>
    </citation>
    <scope>NUCLEOTIDE SEQUENCE [LARGE SCALE GENOMIC DNA]</scope>
    <source>
        <strain evidence="4">JCM 20706</strain>
    </source>
</reference>
<gene>
    <name evidence="3" type="ORF">FN961_10805</name>
</gene>
<dbReference type="SUPFAM" id="SSF49464">
    <property type="entry name" value="Carboxypeptidase regulatory domain-like"/>
    <property type="match status" value="1"/>
</dbReference>
<dbReference type="CDD" id="cd07381">
    <property type="entry name" value="MPP_CapA"/>
    <property type="match status" value="1"/>
</dbReference>
<feature type="domain" description="Capsule synthesis protein CapA" evidence="2">
    <location>
        <begin position="135"/>
        <end position="388"/>
    </location>
</feature>
<proteinExistence type="inferred from homology"/>
<dbReference type="Gene3D" id="3.60.21.10">
    <property type="match status" value="1"/>
</dbReference>